<dbReference type="EMBL" id="HBUF01360454">
    <property type="protein sequence ID" value="CAG6720404.1"/>
    <property type="molecule type" value="Transcribed_RNA"/>
</dbReference>
<sequence>MAAERNTKRARGTGKNVNCIQMIGHWEMRTSRGNEPSTFRINSRRIGSFRTSSRKCTGQISTSAISSGTASPHLYCSARRQASDCKFHPLHSPLMIFGPVLDLDELWM</sequence>
<dbReference type="EMBL" id="HBUF01216810">
    <property type="protein sequence ID" value="CAG6667576.1"/>
    <property type="molecule type" value="Transcribed_RNA"/>
</dbReference>
<dbReference type="EMBL" id="HBUF01559303">
    <property type="protein sequence ID" value="CAG6761493.1"/>
    <property type="molecule type" value="Transcribed_RNA"/>
</dbReference>
<evidence type="ECO:0000313" key="1">
    <source>
        <dbReference type="EMBL" id="CAG6619301.1"/>
    </source>
</evidence>
<name>A0A8D8M2B7_9HEMI</name>
<proteinExistence type="predicted"/>
<dbReference type="AlphaFoldDB" id="A0A8D8M2B7"/>
<dbReference type="EMBL" id="HBUF01045147">
    <property type="protein sequence ID" value="CAG6619301.1"/>
    <property type="molecule type" value="Transcribed_RNA"/>
</dbReference>
<protein>
    <submittedName>
        <fullName evidence="1">Uncharacterized protein</fullName>
    </submittedName>
</protein>
<organism evidence="1">
    <name type="scientific">Cacopsylla melanoneura</name>
    <dbReference type="NCBI Taxonomy" id="428564"/>
    <lineage>
        <taxon>Eukaryota</taxon>
        <taxon>Metazoa</taxon>
        <taxon>Ecdysozoa</taxon>
        <taxon>Arthropoda</taxon>
        <taxon>Hexapoda</taxon>
        <taxon>Insecta</taxon>
        <taxon>Pterygota</taxon>
        <taxon>Neoptera</taxon>
        <taxon>Paraneoptera</taxon>
        <taxon>Hemiptera</taxon>
        <taxon>Sternorrhyncha</taxon>
        <taxon>Psylloidea</taxon>
        <taxon>Psyllidae</taxon>
        <taxon>Psyllinae</taxon>
        <taxon>Cacopsylla</taxon>
    </lineage>
</organism>
<dbReference type="EMBL" id="HBUF01045148">
    <property type="protein sequence ID" value="CAG6619309.1"/>
    <property type="molecule type" value="Transcribed_RNA"/>
</dbReference>
<accession>A0A8D8M2B7</accession>
<dbReference type="EMBL" id="HBUF01216811">
    <property type="protein sequence ID" value="CAG6667578.1"/>
    <property type="molecule type" value="Transcribed_RNA"/>
</dbReference>
<reference evidence="1" key="1">
    <citation type="submission" date="2021-05" db="EMBL/GenBank/DDBJ databases">
        <authorList>
            <person name="Alioto T."/>
            <person name="Alioto T."/>
            <person name="Gomez Garrido J."/>
        </authorList>
    </citation>
    <scope>NUCLEOTIDE SEQUENCE</scope>
</reference>
<dbReference type="EMBL" id="HBUF01360453">
    <property type="protein sequence ID" value="CAG6720402.1"/>
    <property type="molecule type" value="Transcribed_RNA"/>
</dbReference>
<dbReference type="EMBL" id="HBUF01559304">
    <property type="protein sequence ID" value="CAG6761495.1"/>
    <property type="molecule type" value="Transcribed_RNA"/>
</dbReference>
<dbReference type="EMBL" id="HBUF01360455">
    <property type="protein sequence ID" value="CAG6720406.1"/>
    <property type="molecule type" value="Transcribed_RNA"/>
</dbReference>